<evidence type="ECO:0000313" key="4">
    <source>
        <dbReference type="EMBL" id="GER85812.1"/>
    </source>
</evidence>
<gene>
    <name evidence="4" type="ORF">KTAU_44460</name>
</gene>
<dbReference type="AlphaFoldDB" id="A0A5J4KGH2"/>
<dbReference type="InterPro" id="IPR050739">
    <property type="entry name" value="MFP"/>
</dbReference>
<feature type="domain" description="CzcB-like barrel-sandwich hybrid" evidence="2">
    <location>
        <begin position="48"/>
        <end position="144"/>
    </location>
</feature>
<keyword evidence="1" id="KW-1133">Transmembrane helix</keyword>
<dbReference type="Pfam" id="PF25973">
    <property type="entry name" value="BSH_CzcB"/>
    <property type="match status" value="1"/>
</dbReference>
<dbReference type="PANTHER" id="PTHR30386">
    <property type="entry name" value="MEMBRANE FUSION SUBUNIT OF EMRAB-TOLC MULTIDRUG EFFLUX PUMP"/>
    <property type="match status" value="1"/>
</dbReference>
<accession>A0A5J4KGH2</accession>
<dbReference type="GO" id="GO:0055085">
    <property type="term" value="P:transmembrane transport"/>
    <property type="evidence" value="ECO:0007669"/>
    <property type="project" value="InterPro"/>
</dbReference>
<feature type="transmembrane region" description="Helical" evidence="1">
    <location>
        <begin position="7"/>
        <end position="30"/>
    </location>
</feature>
<protein>
    <submittedName>
        <fullName evidence="4">Secretion protein HlyD</fullName>
    </submittedName>
</protein>
<comment type="caution">
    <text evidence="4">The sequence shown here is derived from an EMBL/GenBank/DDBJ whole genome shotgun (WGS) entry which is preliminary data.</text>
</comment>
<keyword evidence="1" id="KW-0812">Transmembrane</keyword>
<dbReference type="InterPro" id="IPR058647">
    <property type="entry name" value="BSH_CzcB-like"/>
</dbReference>
<dbReference type="InterPro" id="IPR058636">
    <property type="entry name" value="Beta-barrel_YknX"/>
</dbReference>
<proteinExistence type="predicted"/>
<feature type="domain" description="YknX-like beta-barrel" evidence="3">
    <location>
        <begin position="150"/>
        <end position="241"/>
    </location>
</feature>
<name>A0A5J4KGH2_9CHLR</name>
<reference evidence="4 5" key="1">
    <citation type="journal article" date="2019" name="Int. J. Syst. Evol. Microbiol.">
        <title>Thermogemmatispora aurantia sp. nov. and Thermogemmatispora argillosa sp. nov., within the class Ktedonobacteria, and emended description of the genus Thermogemmatispora.</title>
        <authorList>
            <person name="Zheng Y."/>
            <person name="Wang C.M."/>
            <person name="Sakai Y."/>
            <person name="Abe K."/>
            <person name="Yokota A."/>
            <person name="Yabe S."/>
        </authorList>
    </citation>
    <scope>NUCLEOTIDE SEQUENCE [LARGE SCALE GENOMIC DNA]</scope>
    <source>
        <strain evidence="4 5">A1-2</strain>
    </source>
</reference>
<evidence type="ECO:0000256" key="1">
    <source>
        <dbReference type="SAM" id="Phobius"/>
    </source>
</evidence>
<evidence type="ECO:0000259" key="2">
    <source>
        <dbReference type="Pfam" id="PF25973"/>
    </source>
</evidence>
<dbReference type="Gene3D" id="2.40.50.100">
    <property type="match status" value="1"/>
</dbReference>
<keyword evidence="5" id="KW-1185">Reference proteome</keyword>
<dbReference type="Gene3D" id="2.40.30.170">
    <property type="match status" value="1"/>
</dbReference>
<dbReference type="Pfam" id="PF25990">
    <property type="entry name" value="Beta-barrel_YknX"/>
    <property type="match status" value="1"/>
</dbReference>
<keyword evidence="1" id="KW-0472">Membrane</keyword>
<evidence type="ECO:0000313" key="5">
    <source>
        <dbReference type="Proteomes" id="UP000334820"/>
    </source>
</evidence>
<dbReference type="Proteomes" id="UP000334820">
    <property type="component" value="Unassembled WGS sequence"/>
</dbReference>
<evidence type="ECO:0000259" key="3">
    <source>
        <dbReference type="Pfam" id="PF25990"/>
    </source>
</evidence>
<dbReference type="EMBL" id="BKZV01000011">
    <property type="protein sequence ID" value="GER85812.1"/>
    <property type="molecule type" value="Genomic_DNA"/>
</dbReference>
<organism evidence="4 5">
    <name type="scientific">Thermogemmatispora aurantia</name>
    <dbReference type="NCBI Taxonomy" id="2045279"/>
    <lineage>
        <taxon>Bacteria</taxon>
        <taxon>Bacillati</taxon>
        <taxon>Chloroflexota</taxon>
        <taxon>Ktedonobacteria</taxon>
        <taxon>Thermogemmatisporales</taxon>
        <taxon>Thermogemmatisporaceae</taxon>
        <taxon>Thermogemmatispora</taxon>
    </lineage>
</organism>
<sequence>MIQMRRLILVPVLTVVALFAIAGGIAYWIYYNYTYYSTDDAQVTAPIVTISAPTSGTLTTLSANLGDHVNIGQTVAQLTPVVTATTGAGASAAAPAQNTTAPTAATRTSTARALPLTSPISGTVIQVAAVPGQQVIAGSPLLEIYDPSHLTVTAYVDENAINNIQTGQSVDITIDAYKDTKFTGHVKQIVQAAASEFSLLPVQDNASGNFTKVGQRIPVIINLDGTSGKTLMPGMSAEVTIHLH</sequence>